<reference evidence="6 7" key="1">
    <citation type="journal article" date="2007" name="Science">
        <title>Sea anemone genome reveals ancestral eumetazoan gene repertoire and genomic organization.</title>
        <authorList>
            <person name="Putnam N.H."/>
            <person name="Srivastava M."/>
            <person name="Hellsten U."/>
            <person name="Dirks B."/>
            <person name="Chapman J."/>
            <person name="Salamov A."/>
            <person name="Terry A."/>
            <person name="Shapiro H."/>
            <person name="Lindquist E."/>
            <person name="Kapitonov V.V."/>
            <person name="Jurka J."/>
            <person name="Genikhovich G."/>
            <person name="Grigoriev I.V."/>
            <person name="Lucas S.M."/>
            <person name="Steele R.E."/>
            <person name="Finnerty J.R."/>
            <person name="Technau U."/>
            <person name="Martindale M.Q."/>
            <person name="Rokhsar D.S."/>
        </authorList>
    </citation>
    <scope>NUCLEOTIDE SEQUENCE [LARGE SCALE GENOMIC DNA]</scope>
    <source>
        <strain evidence="7">CH2 X CH6</strain>
    </source>
</reference>
<feature type="repeat" description="ANK" evidence="3">
    <location>
        <begin position="256"/>
        <end position="288"/>
    </location>
</feature>
<dbReference type="eggNOG" id="KOG4591">
    <property type="taxonomic scope" value="Eukaryota"/>
</dbReference>
<feature type="repeat" description="ANK" evidence="3">
    <location>
        <begin position="377"/>
        <end position="401"/>
    </location>
</feature>
<dbReference type="KEGG" id="nve:5511595"/>
<dbReference type="SMART" id="SM00248">
    <property type="entry name" value="ANK"/>
    <property type="match status" value="5"/>
</dbReference>
<organism evidence="6 7">
    <name type="scientific">Nematostella vectensis</name>
    <name type="common">Starlet sea anemone</name>
    <dbReference type="NCBI Taxonomy" id="45351"/>
    <lineage>
        <taxon>Eukaryota</taxon>
        <taxon>Metazoa</taxon>
        <taxon>Cnidaria</taxon>
        <taxon>Anthozoa</taxon>
        <taxon>Hexacorallia</taxon>
        <taxon>Actiniaria</taxon>
        <taxon>Edwardsiidae</taxon>
        <taxon>Nematostella</taxon>
    </lineage>
</organism>
<dbReference type="SUPFAM" id="SSF54695">
    <property type="entry name" value="POZ domain"/>
    <property type="match status" value="1"/>
</dbReference>
<dbReference type="Proteomes" id="UP000001593">
    <property type="component" value="Unassembled WGS sequence"/>
</dbReference>
<evidence type="ECO:0000256" key="1">
    <source>
        <dbReference type="ARBA" id="ARBA00022737"/>
    </source>
</evidence>
<dbReference type="InterPro" id="IPR011333">
    <property type="entry name" value="SKP1/BTB/POZ_sf"/>
</dbReference>
<dbReference type="PANTHER" id="PTHR46680:SF3">
    <property type="entry name" value="NF-KAPPA-B INHIBITOR CACTUS"/>
    <property type="match status" value="1"/>
</dbReference>
<dbReference type="InterPro" id="IPR036770">
    <property type="entry name" value="Ankyrin_rpt-contain_sf"/>
</dbReference>
<dbReference type="InterPro" id="IPR049763">
    <property type="entry name" value="ANKFY1_BACK"/>
</dbReference>
<dbReference type="InParanoid" id="A7S8R8"/>
<dbReference type="PANTHER" id="PTHR46680">
    <property type="entry name" value="NF-KAPPA-B INHIBITOR ALPHA"/>
    <property type="match status" value="1"/>
</dbReference>
<dbReference type="InterPro" id="IPR051070">
    <property type="entry name" value="NF-kappa-B_inhibitor"/>
</dbReference>
<dbReference type="Pfam" id="PF00651">
    <property type="entry name" value="BTB"/>
    <property type="match status" value="1"/>
</dbReference>
<dbReference type="InterPro" id="IPR000210">
    <property type="entry name" value="BTB/POZ_dom"/>
</dbReference>
<keyword evidence="4" id="KW-0175">Coiled coil</keyword>
<dbReference type="PhylomeDB" id="A7S8R8"/>
<evidence type="ECO:0000256" key="2">
    <source>
        <dbReference type="ARBA" id="ARBA00023043"/>
    </source>
</evidence>
<dbReference type="CDD" id="cd18303">
    <property type="entry name" value="BTB_POZ_Rank-5"/>
    <property type="match status" value="1"/>
</dbReference>
<evidence type="ECO:0000313" key="6">
    <source>
        <dbReference type="EMBL" id="EDO39873.1"/>
    </source>
</evidence>
<dbReference type="InterPro" id="IPR002110">
    <property type="entry name" value="Ankyrin_rpt"/>
</dbReference>
<dbReference type="CDD" id="cd18501">
    <property type="entry name" value="BACK_ANKFY1_Rank5"/>
    <property type="match status" value="1"/>
</dbReference>
<dbReference type="eggNOG" id="KOG0504">
    <property type="taxonomic scope" value="Eukaryota"/>
</dbReference>
<dbReference type="STRING" id="45351.A7S8R8"/>
<feature type="coiled-coil region" evidence="4">
    <location>
        <begin position="7"/>
        <end position="34"/>
    </location>
</feature>
<evidence type="ECO:0000256" key="4">
    <source>
        <dbReference type="SAM" id="Coils"/>
    </source>
</evidence>
<name>A7S8R8_NEMVE</name>
<dbReference type="PROSITE" id="PS50097">
    <property type="entry name" value="BTB"/>
    <property type="match status" value="1"/>
</dbReference>
<sequence>MADEGQVAKLERHLGLLREEYVKLQNKLVEMEHKYSIAKASAGQGEENSFVSRLLKTVADLYDKDLYSDITVSFGGQKIKAHKFVLAARSDHWCSRDLNEVTELELSDVSVDVGLTLMKWVYTDKAQIPKEESFLINLVHASNKYRLKDLRLRCEKILMSSVTVSNCIKFYQTAEDIGAKELQKYCAEIISNHWHDLKTEDFVGISAPLLYEMFKSKSTYPLHLTIRHHREDVLFLFLIEFNSQLPGKLNEVDPTTGEVPLHIALSEKLDSIARTLVGHGCDVDMVDSSGNCLLHKAISHGDEFSSTFLIKNGARVSAANHAEKVTPLHLTASYRPWMAGSASSPAGANHMTSAEGMARIASLLIDKGANTDAQDLAGRTPLHRAIEAKNDKVMNILLNRSKLNLELRDKQGRVPLWLALSCDSFDSMDEESLAAKLVKHGASADAVNTVTGDSLLH</sequence>
<dbReference type="InterPro" id="IPR049765">
    <property type="entry name" value="ANFY1_BTB_POZ"/>
</dbReference>
<dbReference type="PROSITE" id="PS50297">
    <property type="entry name" value="ANK_REP_REGION"/>
    <property type="match status" value="2"/>
</dbReference>
<dbReference type="PROSITE" id="PS50088">
    <property type="entry name" value="ANK_REPEAT"/>
    <property type="match status" value="3"/>
</dbReference>
<accession>A7S8R8</accession>
<dbReference type="SUPFAM" id="SSF48403">
    <property type="entry name" value="Ankyrin repeat"/>
    <property type="match status" value="1"/>
</dbReference>
<dbReference type="SMART" id="SM00225">
    <property type="entry name" value="BTB"/>
    <property type="match status" value="1"/>
</dbReference>
<dbReference type="EMBL" id="DS469599">
    <property type="protein sequence ID" value="EDO39873.1"/>
    <property type="molecule type" value="Genomic_DNA"/>
</dbReference>
<keyword evidence="7" id="KW-1185">Reference proteome</keyword>
<evidence type="ECO:0000313" key="7">
    <source>
        <dbReference type="Proteomes" id="UP000001593"/>
    </source>
</evidence>
<dbReference type="Gene3D" id="1.25.40.20">
    <property type="entry name" value="Ankyrin repeat-containing domain"/>
    <property type="match status" value="2"/>
</dbReference>
<feature type="domain" description="BTB" evidence="5">
    <location>
        <begin position="68"/>
        <end position="130"/>
    </location>
</feature>
<dbReference type="Gene3D" id="3.30.710.10">
    <property type="entry name" value="Potassium Channel Kv1.1, Chain A"/>
    <property type="match status" value="1"/>
</dbReference>
<dbReference type="Pfam" id="PF12796">
    <property type="entry name" value="Ank_2"/>
    <property type="match status" value="2"/>
</dbReference>
<gene>
    <name evidence="6" type="ORF">NEMVEDRAFT_v1g243624</name>
</gene>
<keyword evidence="1" id="KW-0677">Repeat</keyword>
<dbReference type="AlphaFoldDB" id="A7S8R8"/>
<evidence type="ECO:0000259" key="5">
    <source>
        <dbReference type="PROSITE" id="PS50097"/>
    </source>
</evidence>
<feature type="non-terminal residue" evidence="6">
    <location>
        <position position="457"/>
    </location>
</feature>
<protein>
    <recommendedName>
        <fullName evidence="5">BTB domain-containing protein</fullName>
    </recommendedName>
</protein>
<dbReference type="HOGENOM" id="CLU_599335_0_0_1"/>
<feature type="repeat" description="ANK" evidence="3">
    <location>
        <begin position="289"/>
        <end position="321"/>
    </location>
</feature>
<keyword evidence="2 3" id="KW-0040">ANK repeat</keyword>
<evidence type="ECO:0000256" key="3">
    <source>
        <dbReference type="PROSITE-ProRule" id="PRU00023"/>
    </source>
</evidence>
<proteinExistence type="predicted"/>